<dbReference type="Gene3D" id="3.40.190.10">
    <property type="entry name" value="Periplasmic binding protein-like II"/>
    <property type="match status" value="1"/>
</dbReference>
<dbReference type="AlphaFoldDB" id="A0A235HDC6"/>
<gene>
    <name evidence="7" type="ORF">CHT98_15070</name>
</gene>
<evidence type="ECO:0000256" key="3">
    <source>
        <dbReference type="ARBA" id="ARBA00022448"/>
    </source>
</evidence>
<comment type="subcellular location">
    <subcellularLocation>
        <location evidence="1">Periplasm</location>
    </subcellularLocation>
</comment>
<dbReference type="Gene3D" id="3.10.105.10">
    <property type="entry name" value="Dipeptide-binding Protein, Domain 3"/>
    <property type="match status" value="1"/>
</dbReference>
<reference evidence="7 8" key="1">
    <citation type="submission" date="2017-07" db="EMBL/GenBank/DDBJ databases">
        <title>Whole genome sequence of Azospirillum brasilense 2A1, a potential biofertilizer strain.</title>
        <authorList>
            <person name="Fontana C.A."/>
            <person name="Toffoli L.M."/>
            <person name="Salazar S.M."/>
            <person name="Puglisi E."/>
            <person name="Pedraza R."/>
            <person name="Bassi D."/>
            <person name="Cocconcelli P.S."/>
        </authorList>
    </citation>
    <scope>NUCLEOTIDE SEQUENCE [LARGE SCALE GENOMIC DNA]</scope>
    <source>
        <strain evidence="7 8">2A1</strain>
        <plasmid evidence="7">unnamed</plasmid>
    </source>
</reference>
<proteinExistence type="inferred from homology"/>
<protein>
    <submittedName>
        <fullName evidence="7">Peptide ABC transporter substrate-binding protein</fullName>
    </submittedName>
</protein>
<dbReference type="GO" id="GO:0043190">
    <property type="term" value="C:ATP-binding cassette (ABC) transporter complex"/>
    <property type="evidence" value="ECO:0007669"/>
    <property type="project" value="InterPro"/>
</dbReference>
<dbReference type="InterPro" id="IPR030678">
    <property type="entry name" value="Peptide/Ni-bd"/>
</dbReference>
<geneLocation type="plasmid" evidence="7">
    <name>unnamed</name>
</geneLocation>
<dbReference type="PANTHER" id="PTHR30290">
    <property type="entry name" value="PERIPLASMIC BINDING COMPONENT OF ABC TRANSPORTER"/>
    <property type="match status" value="1"/>
</dbReference>
<evidence type="ECO:0000313" key="8">
    <source>
        <dbReference type="Proteomes" id="UP000215367"/>
    </source>
</evidence>
<comment type="similarity">
    <text evidence="2">Belongs to the bacterial solute-binding protein 5 family.</text>
</comment>
<dbReference type="Gene3D" id="3.90.76.10">
    <property type="entry name" value="Dipeptide-binding Protein, Domain 1"/>
    <property type="match status" value="1"/>
</dbReference>
<dbReference type="PANTHER" id="PTHR30290:SF9">
    <property type="entry name" value="OLIGOPEPTIDE-BINDING PROTEIN APPA"/>
    <property type="match status" value="1"/>
</dbReference>
<dbReference type="Pfam" id="PF00496">
    <property type="entry name" value="SBP_bac_5"/>
    <property type="match status" value="1"/>
</dbReference>
<sequence>MALRDRHWRDRRLADVLRSGIVKPLLPAAACLALLAAAPTPSQAATLTVGTSAEPSALDPHYHNLGPNTRARKHVFESLVSMDAKMRLQPELAESWRAVDETTWEFKLRKGVKFHDGTEFTAQDFVYSVCRIPNVANSPSSFTVYTKGIAGIEAPDPHTLIIKTGKPYPLLPVELSTFGIISAKAAGGEAVTFDKAGCKADSWPTTQAFNDGSLMIGTGPFKHKSYTKGDRQVLERNPDYWGPQAAWDTVIFRPITSDGPRVAALLAGDVDMIESPPVQDIERLKSAPNVSLAQAQSNRVIYLALGVQDTPPTITGTDGKNPLKDPKVRKALSLAVDRDAIVKRIMMGAAEPANQYLPAGFYGNNPEVTVATDANKAKQLLAEAGYPKGFQLTLGTPNDRYINDDKVAQAVAQMFTRIGVQTQVDATTANVFFSKRNKQEYSVFLAGWGADSGEMSSPLKALIATPIKEKGYGTTNYTSYSDPELDGMLDTALATVDDAKREKLLQAAVKRAVDADIIIPLHYEVTVWAMKKGLSYEPRADQYTLAQKVTPAK</sequence>
<keyword evidence="4 5" id="KW-0732">Signal</keyword>
<dbReference type="GO" id="GO:0030288">
    <property type="term" value="C:outer membrane-bounded periplasmic space"/>
    <property type="evidence" value="ECO:0007669"/>
    <property type="project" value="UniProtKB-ARBA"/>
</dbReference>
<name>A0A235HDC6_AZOBR</name>
<dbReference type="PIRSF" id="PIRSF002741">
    <property type="entry name" value="MppA"/>
    <property type="match status" value="1"/>
</dbReference>
<keyword evidence="7" id="KW-0614">Plasmid</keyword>
<dbReference type="InterPro" id="IPR039424">
    <property type="entry name" value="SBP_5"/>
</dbReference>
<evidence type="ECO:0000259" key="6">
    <source>
        <dbReference type="Pfam" id="PF00496"/>
    </source>
</evidence>
<dbReference type="GO" id="GO:0015833">
    <property type="term" value="P:peptide transport"/>
    <property type="evidence" value="ECO:0007669"/>
    <property type="project" value="TreeGrafter"/>
</dbReference>
<evidence type="ECO:0000256" key="2">
    <source>
        <dbReference type="ARBA" id="ARBA00005695"/>
    </source>
</evidence>
<feature type="signal peptide" evidence="5">
    <location>
        <begin position="1"/>
        <end position="44"/>
    </location>
</feature>
<organism evidence="7 8">
    <name type="scientific">Azospirillum brasilense</name>
    <dbReference type="NCBI Taxonomy" id="192"/>
    <lineage>
        <taxon>Bacteria</taxon>
        <taxon>Pseudomonadati</taxon>
        <taxon>Pseudomonadota</taxon>
        <taxon>Alphaproteobacteria</taxon>
        <taxon>Rhodospirillales</taxon>
        <taxon>Azospirillaceae</taxon>
        <taxon>Azospirillum</taxon>
    </lineage>
</organism>
<evidence type="ECO:0000256" key="5">
    <source>
        <dbReference type="SAM" id="SignalP"/>
    </source>
</evidence>
<dbReference type="InterPro" id="IPR000914">
    <property type="entry name" value="SBP_5_dom"/>
</dbReference>
<evidence type="ECO:0000256" key="1">
    <source>
        <dbReference type="ARBA" id="ARBA00004418"/>
    </source>
</evidence>
<keyword evidence="3" id="KW-0813">Transport</keyword>
<dbReference type="GO" id="GO:1904680">
    <property type="term" value="F:peptide transmembrane transporter activity"/>
    <property type="evidence" value="ECO:0007669"/>
    <property type="project" value="TreeGrafter"/>
</dbReference>
<evidence type="ECO:0000256" key="4">
    <source>
        <dbReference type="ARBA" id="ARBA00022729"/>
    </source>
</evidence>
<dbReference type="EMBL" id="NOWT01000013">
    <property type="protein sequence ID" value="OYD83517.1"/>
    <property type="molecule type" value="Genomic_DNA"/>
</dbReference>
<feature type="domain" description="Solute-binding protein family 5" evidence="6">
    <location>
        <begin position="88"/>
        <end position="461"/>
    </location>
</feature>
<dbReference type="PROSITE" id="PS01040">
    <property type="entry name" value="SBP_BACTERIAL_5"/>
    <property type="match status" value="1"/>
</dbReference>
<evidence type="ECO:0000313" key="7">
    <source>
        <dbReference type="EMBL" id="OYD83517.1"/>
    </source>
</evidence>
<dbReference type="CDD" id="cd08498">
    <property type="entry name" value="PBP2_NikA_DppA_OppA_like_2"/>
    <property type="match status" value="1"/>
</dbReference>
<comment type="caution">
    <text evidence="7">The sequence shown here is derived from an EMBL/GenBank/DDBJ whole genome shotgun (WGS) entry which is preliminary data.</text>
</comment>
<dbReference type="SUPFAM" id="SSF53850">
    <property type="entry name" value="Periplasmic binding protein-like II"/>
    <property type="match status" value="1"/>
</dbReference>
<dbReference type="Proteomes" id="UP000215367">
    <property type="component" value="Unassembled WGS sequence"/>
</dbReference>
<feature type="chain" id="PRO_5012511653" evidence="5">
    <location>
        <begin position="45"/>
        <end position="553"/>
    </location>
</feature>
<accession>A0A235HDC6</accession>
<dbReference type="InterPro" id="IPR023765">
    <property type="entry name" value="SBP_5_CS"/>
</dbReference>